<evidence type="ECO:0000313" key="3">
    <source>
        <dbReference type="EMBL" id="MCF2871789.1"/>
    </source>
</evidence>
<protein>
    <recommendedName>
        <fullName evidence="1">Cobaltochelatase subunit CobN</fullName>
        <ecNumber evidence="1">6.6.1.2</ecNumber>
    </recommendedName>
</protein>
<dbReference type="NCBIfam" id="TIGR02257">
    <property type="entry name" value="cobalto_cobN"/>
    <property type="match status" value="1"/>
</dbReference>
<dbReference type="PANTHER" id="PTHR44119:SF4">
    <property type="entry name" value="AEROBIC COBALTOCHELATASE SUBUNIT COBN"/>
    <property type="match status" value="1"/>
</dbReference>
<dbReference type="EMBL" id="JAKGAQ010000002">
    <property type="protein sequence ID" value="MCF2871789.1"/>
    <property type="molecule type" value="Genomic_DNA"/>
</dbReference>
<dbReference type="CDD" id="cd10150">
    <property type="entry name" value="CobN_like"/>
    <property type="match status" value="1"/>
</dbReference>
<dbReference type="Proteomes" id="UP001200557">
    <property type="component" value="Unassembled WGS sequence"/>
</dbReference>
<name>A0ABS9CX68_9RHOB</name>
<evidence type="ECO:0000259" key="2">
    <source>
        <dbReference type="Pfam" id="PF02514"/>
    </source>
</evidence>
<organism evidence="3 4">
    <name type="scientific">Octadecabacter dasysiphoniae</name>
    <dbReference type="NCBI Taxonomy" id="2909341"/>
    <lineage>
        <taxon>Bacteria</taxon>
        <taxon>Pseudomonadati</taxon>
        <taxon>Pseudomonadota</taxon>
        <taxon>Alphaproteobacteria</taxon>
        <taxon>Rhodobacterales</taxon>
        <taxon>Roseobacteraceae</taxon>
        <taxon>Octadecabacter</taxon>
    </lineage>
</organism>
<evidence type="ECO:0000256" key="1">
    <source>
        <dbReference type="NCBIfam" id="TIGR02257"/>
    </source>
</evidence>
<dbReference type="InterPro" id="IPR003672">
    <property type="entry name" value="CobN/Mg_chltase"/>
</dbReference>
<keyword evidence="3" id="KW-0436">Ligase</keyword>
<dbReference type="Pfam" id="PF02514">
    <property type="entry name" value="CobN-Mg_chel"/>
    <property type="match status" value="1"/>
</dbReference>
<dbReference type="RefSeq" id="WP_235226085.1">
    <property type="nucleotide sequence ID" value="NZ_JAKGAQ010000002.1"/>
</dbReference>
<keyword evidence="4" id="KW-1185">Reference proteome</keyword>
<gene>
    <name evidence="3" type="primary">cobN</name>
    <name evidence="3" type="ORF">L0664_11985</name>
</gene>
<dbReference type="GO" id="GO:0051116">
    <property type="term" value="F:cobaltochelatase activity"/>
    <property type="evidence" value="ECO:0007669"/>
    <property type="project" value="UniProtKB-EC"/>
</dbReference>
<reference evidence="3 4" key="1">
    <citation type="submission" date="2022-01" db="EMBL/GenBank/DDBJ databases">
        <title>Octadecabacter sp. nov., isolated from a marine alga.</title>
        <authorList>
            <person name="Jin M.S."/>
            <person name="Kim H.M."/>
            <person name="Han D.M."/>
            <person name="Jung J.J."/>
            <person name="Jeon C.O."/>
        </authorList>
    </citation>
    <scope>NUCLEOTIDE SEQUENCE [LARGE SCALE GENOMIC DNA]</scope>
    <source>
        <strain evidence="3 4">G9-8</strain>
    </source>
</reference>
<dbReference type="PANTHER" id="PTHR44119">
    <property type="entry name" value="MAGNESIUM-CHELATASE SUBUNIT CHLH, CHLOROPLASTIC"/>
    <property type="match status" value="1"/>
</dbReference>
<sequence>MHLLAATPGAIDDGKEPVDLGQSPADVVVISAADTELAALSAARGEMADAPTLRLASMMHLIHPLSVDLHLDQCAGKSRLVIARCLGGVGYWKYGVEQYAARLRAAGVPLALLPGDDKPDAELRALSTVAEDDYDALWSYLVEGGPQNSTNFLSYAKMILDGGDAPEPARPLLKAGVYWPGSGISDLDTARADWTNGAPVVPIVFYRALVQGAGLNPINRLVKSLVRAGLNPLPVFVASLKDPLSQATLESLFTAAPPSVILNCTSFAVGSPHAGDGATMNPLAADYANKAVVFQVVLAASSEEAWAEGLTGLSSRDIAMNVALPEVDGRVLSRAISFKGEAYFDDATECPIATYRAVGDRVQWVTDLAANWARLRATAAGDKKVALVLANYPNKDGRLANGVGLDTPAATVHALALLGDAGYDVTPPDDAKALMDVMMAGPTNWLTDRADRDGGEVLPLEVYQDYFDALPWAVKEQINTRWGSPEQDPFFSSNCILAKKLPPEGQPNAGFALSIHRFGNAIVGLQPARGYNIDPTDTYHSPDLVPPHNYLAFYFWLRHHWGADAIVHMGKHGNLEWLPGKATALSETCWPEVVLGPTPHLYPFIVNDPGEGTQAKRRAAAVIIDHLTPPLTRAESYGPLRDLEALVDEYYEAAGVDPRRIEHLRREILSLSEVTGLGQDAGFAGDEDGDLAKLDAYLCELKEAQIRDGLHVFGQSPEGTLQRDLAIALARVPRGDGTGPDASLLRALADDLGLGIDPLDCDMAAVAAQKPDALAHLTTDTWRTLGDTVERLELLSQDILDGGSTCPGPRSQEVVKGIFDTILPTVEACGPREGAGLLSGLAGHFVAPAPSGAPTRGRLDVLPTGGNFYSVDARAVPTPTAWALGWKSANLLIEKHLQDHGDWPRAMLVTAWGTANMRTGGDDIAQAMALMGVKPKWDAANRRVTGFEVLPEGVLGRPRVDVTLRISGFFRDAFPQLIALFDSAAKAVQALDESDDQNPAAARTRSGEAHARVYGSKPGAYGAGLQAMIDERLWTDRADLADAYLEWGGYAYGAGAEGTRDRKGFEARLGQVEAIVQNQDNREHDVLDSDDYYQFEGGAAAAVASLQGQDRPIYHNDHSRPERPVIRTLEDEIGRVVRSRVVNPKWIDGVKRHGYKGAFEMAATVDYLFAFAATTGVVRNHHFDLVEEAFLADEDTRDFIEEHNAPALHEIALRLQEAIDRGLWTPRSNSARARIGGLIK</sequence>
<dbReference type="EC" id="6.6.1.2" evidence="1"/>
<dbReference type="InterPro" id="IPR011953">
    <property type="entry name" value="Cobalto_CobN"/>
</dbReference>
<evidence type="ECO:0000313" key="4">
    <source>
        <dbReference type="Proteomes" id="UP001200557"/>
    </source>
</evidence>
<proteinExistence type="predicted"/>
<feature type="domain" description="CobN/magnesium chelatase" evidence="2">
    <location>
        <begin position="138"/>
        <end position="1229"/>
    </location>
</feature>
<accession>A0ABS9CX68</accession>
<comment type="caution">
    <text evidence="3">The sequence shown here is derived from an EMBL/GenBank/DDBJ whole genome shotgun (WGS) entry which is preliminary data.</text>
</comment>